<keyword evidence="4" id="KW-1185">Reference proteome</keyword>
<evidence type="ECO:0000313" key="3">
    <source>
        <dbReference type="EMBL" id="PIA13831.1"/>
    </source>
</evidence>
<name>A0A2G5B4B4_COERN</name>
<protein>
    <recommendedName>
        <fullName evidence="2">Peptidase C51 domain-containing protein</fullName>
    </recommendedName>
</protein>
<evidence type="ECO:0000313" key="4">
    <source>
        <dbReference type="Proteomes" id="UP000242474"/>
    </source>
</evidence>
<dbReference type="PROSITE" id="PS50911">
    <property type="entry name" value="CHAP"/>
    <property type="match status" value="1"/>
</dbReference>
<feature type="domain" description="Peptidase C51" evidence="2">
    <location>
        <begin position="106"/>
        <end position="234"/>
    </location>
</feature>
<dbReference type="Gene3D" id="3.90.1720.10">
    <property type="entry name" value="endopeptidase domain like (from Nostoc punctiforme)"/>
    <property type="match status" value="1"/>
</dbReference>
<keyword evidence="1" id="KW-0732">Signal</keyword>
<evidence type="ECO:0000256" key="1">
    <source>
        <dbReference type="SAM" id="SignalP"/>
    </source>
</evidence>
<feature type="signal peptide" evidence="1">
    <location>
        <begin position="1"/>
        <end position="22"/>
    </location>
</feature>
<dbReference type="SUPFAM" id="SSF54001">
    <property type="entry name" value="Cysteine proteinases"/>
    <property type="match status" value="1"/>
</dbReference>
<proteinExistence type="predicted"/>
<dbReference type="InterPro" id="IPR007921">
    <property type="entry name" value="CHAP_dom"/>
</dbReference>
<reference evidence="3 4" key="1">
    <citation type="journal article" date="2015" name="Genome Biol. Evol.">
        <title>Phylogenomic analyses indicate that early fungi evolved digesting cell walls of algal ancestors of land plants.</title>
        <authorList>
            <person name="Chang Y."/>
            <person name="Wang S."/>
            <person name="Sekimoto S."/>
            <person name="Aerts A.L."/>
            <person name="Choi C."/>
            <person name="Clum A."/>
            <person name="LaButti K.M."/>
            <person name="Lindquist E.A."/>
            <person name="Yee Ngan C."/>
            <person name="Ohm R.A."/>
            <person name="Salamov A.A."/>
            <person name="Grigoriev I.V."/>
            <person name="Spatafora J.W."/>
            <person name="Berbee M.L."/>
        </authorList>
    </citation>
    <scope>NUCLEOTIDE SEQUENCE [LARGE SCALE GENOMIC DNA]</scope>
    <source>
        <strain evidence="3 4">NRRL 1564</strain>
    </source>
</reference>
<dbReference type="Proteomes" id="UP000242474">
    <property type="component" value="Unassembled WGS sequence"/>
</dbReference>
<dbReference type="InterPro" id="IPR038765">
    <property type="entry name" value="Papain-like_cys_pep_sf"/>
</dbReference>
<dbReference type="Pfam" id="PF05257">
    <property type="entry name" value="CHAP"/>
    <property type="match status" value="1"/>
</dbReference>
<evidence type="ECO:0000259" key="2">
    <source>
        <dbReference type="PROSITE" id="PS50911"/>
    </source>
</evidence>
<dbReference type="EMBL" id="KZ303526">
    <property type="protein sequence ID" value="PIA13831.1"/>
    <property type="molecule type" value="Genomic_DNA"/>
</dbReference>
<dbReference type="AlphaFoldDB" id="A0A2G5B4B4"/>
<dbReference type="STRING" id="763665.A0A2G5B4B4"/>
<dbReference type="OrthoDB" id="5358886at2759"/>
<organism evidence="3 4">
    <name type="scientific">Coemansia reversa (strain ATCC 12441 / NRRL 1564)</name>
    <dbReference type="NCBI Taxonomy" id="763665"/>
    <lineage>
        <taxon>Eukaryota</taxon>
        <taxon>Fungi</taxon>
        <taxon>Fungi incertae sedis</taxon>
        <taxon>Zoopagomycota</taxon>
        <taxon>Kickxellomycotina</taxon>
        <taxon>Kickxellomycetes</taxon>
        <taxon>Kickxellales</taxon>
        <taxon>Kickxellaceae</taxon>
        <taxon>Coemansia</taxon>
    </lineage>
</organism>
<sequence>MKFTAMLGVSPMLLLLASVVNGYYLNDLSEYANCRAEPNTTSAVVKQFKAGEYIDIKCQVSGERVFDYAIWDKTQDNCYLTDYYVDTGVSNNYVTKNCLYQGSNPGRVRDDYRYKNQCDEVDPWNYYICQCVSFVAQRINERQGIYFTNRYKGNAWGNANTWVEAAKNSTGVIVNTTPRKGCIAQHSRSKLGHVAWVHSVNHRRKTVTIEQYNVIPHKYSMETVAWDAFDYYIHLDSKH</sequence>
<gene>
    <name evidence="3" type="ORF">COEREDRAFT_83200</name>
</gene>
<feature type="chain" id="PRO_5013646743" description="Peptidase C51 domain-containing protein" evidence="1">
    <location>
        <begin position="23"/>
        <end position="239"/>
    </location>
</feature>
<accession>A0A2G5B4B4</accession>